<organism evidence="1 2">
    <name type="scientific">Canavalia gladiata</name>
    <name type="common">Sword bean</name>
    <name type="synonym">Dolichos gladiatus</name>
    <dbReference type="NCBI Taxonomy" id="3824"/>
    <lineage>
        <taxon>Eukaryota</taxon>
        <taxon>Viridiplantae</taxon>
        <taxon>Streptophyta</taxon>
        <taxon>Embryophyta</taxon>
        <taxon>Tracheophyta</taxon>
        <taxon>Spermatophyta</taxon>
        <taxon>Magnoliopsida</taxon>
        <taxon>eudicotyledons</taxon>
        <taxon>Gunneridae</taxon>
        <taxon>Pentapetalae</taxon>
        <taxon>rosids</taxon>
        <taxon>fabids</taxon>
        <taxon>Fabales</taxon>
        <taxon>Fabaceae</taxon>
        <taxon>Papilionoideae</taxon>
        <taxon>50 kb inversion clade</taxon>
        <taxon>NPAAA clade</taxon>
        <taxon>indigoferoid/millettioid clade</taxon>
        <taxon>Phaseoleae</taxon>
        <taxon>Canavalia</taxon>
    </lineage>
</organism>
<name>A0AAN9KAP0_CANGL</name>
<proteinExistence type="predicted"/>
<gene>
    <name evidence="1" type="ORF">VNO77_37289</name>
</gene>
<keyword evidence="2" id="KW-1185">Reference proteome</keyword>
<comment type="caution">
    <text evidence="1">The sequence shown here is derived from an EMBL/GenBank/DDBJ whole genome shotgun (WGS) entry which is preliminary data.</text>
</comment>
<reference evidence="1 2" key="1">
    <citation type="submission" date="2024-01" db="EMBL/GenBank/DDBJ databases">
        <title>The genomes of 5 underutilized Papilionoideae crops provide insights into root nodulation and disease resistanc.</title>
        <authorList>
            <person name="Jiang F."/>
        </authorList>
    </citation>
    <scope>NUCLEOTIDE SEQUENCE [LARGE SCALE GENOMIC DNA]</scope>
    <source>
        <strain evidence="1">LVBAO_FW01</strain>
        <tissue evidence="1">Leaves</tissue>
    </source>
</reference>
<dbReference type="AlphaFoldDB" id="A0AAN9KAP0"/>
<accession>A0AAN9KAP0</accession>
<dbReference type="Proteomes" id="UP001367508">
    <property type="component" value="Unassembled WGS sequence"/>
</dbReference>
<evidence type="ECO:0000313" key="2">
    <source>
        <dbReference type="Proteomes" id="UP001367508"/>
    </source>
</evidence>
<evidence type="ECO:0000313" key="1">
    <source>
        <dbReference type="EMBL" id="KAK7312986.1"/>
    </source>
</evidence>
<protein>
    <submittedName>
        <fullName evidence="1">Uncharacterized protein</fullName>
    </submittedName>
</protein>
<sequence length="285" mass="32278">MYRPFGKGPQPVRRSRNVLWKVGNDFELLRKVGKTHACSLAMHKIRELVVSIEGRTRVIQFRNQNLHEDLLKWQLKPIASLVDIYMRLISSTRHVREGQPPYLVDEASSMQTVGGGLSPNQTTPSSLFLRTQTLRNMHQDQRGYGVEGSLPEPLCTSSNGKRGESILLAVCGGDQGKFKIFVDINQLSASGLGSVCHSSDHIGCKIRPCKQPCNSGSRWENHIKASKRQARFIIWAPWTVQTRMKKFQGIPMTRLNAACHDLHTSPPRDYKVELEFSQWDMSKIN</sequence>
<dbReference type="EMBL" id="JAYMYQ010000009">
    <property type="protein sequence ID" value="KAK7312986.1"/>
    <property type="molecule type" value="Genomic_DNA"/>
</dbReference>